<evidence type="ECO:0000313" key="4">
    <source>
        <dbReference type="Proteomes" id="UP000447545"/>
    </source>
</evidence>
<accession>A0A7K1GB73</accession>
<dbReference type="RefSeq" id="WP_155088129.1">
    <property type="nucleotide sequence ID" value="NZ_WJYA01000004.1"/>
</dbReference>
<feature type="signal peptide" evidence="1">
    <location>
        <begin position="1"/>
        <end position="21"/>
    </location>
</feature>
<comment type="caution">
    <text evidence="3">The sequence shown here is derived from an EMBL/GenBank/DDBJ whole genome shotgun (WGS) entry which is preliminary data.</text>
</comment>
<evidence type="ECO:0000313" key="3">
    <source>
        <dbReference type="EMBL" id="MTE26295.1"/>
    </source>
</evidence>
<sequence>MKKLLFAIAFTAIGFTQHTNAQDVTFGAKAGLNVSNFSGGDADRNSLIGFHVGAVSEISLSERFSLQPELLYSRQGSEAQDVVKIKLDYLAIPIMAKYYLADDFSIEVGPQFSFLVNDKGEYIDSDLPDEDTDAESFDISANVGLGYNISSDIFVQARYNFGISTVAENPDIKNSVFQLSLGYKF</sequence>
<gene>
    <name evidence="3" type="ORF">F1003_05045</name>
</gene>
<proteinExistence type="predicted"/>
<dbReference type="EMBL" id="WJYA01000004">
    <property type="protein sequence ID" value="MTE26295.1"/>
    <property type="molecule type" value="Genomic_DNA"/>
</dbReference>
<evidence type="ECO:0000259" key="2">
    <source>
        <dbReference type="Pfam" id="PF13568"/>
    </source>
</evidence>
<dbReference type="SUPFAM" id="SSF56925">
    <property type="entry name" value="OMPA-like"/>
    <property type="match status" value="1"/>
</dbReference>
<dbReference type="InterPro" id="IPR011250">
    <property type="entry name" value="OMP/PagP_B-barrel"/>
</dbReference>
<protein>
    <submittedName>
        <fullName evidence="3">Outer membrane beta-barrel protein</fullName>
    </submittedName>
</protein>
<feature type="chain" id="PRO_5029680411" evidence="1">
    <location>
        <begin position="22"/>
        <end position="185"/>
    </location>
</feature>
<dbReference type="Proteomes" id="UP000447545">
    <property type="component" value="Unassembled WGS sequence"/>
</dbReference>
<dbReference type="InterPro" id="IPR025665">
    <property type="entry name" value="Beta-barrel_OMP_2"/>
</dbReference>
<feature type="domain" description="Outer membrane protein beta-barrel" evidence="2">
    <location>
        <begin position="20"/>
        <end position="166"/>
    </location>
</feature>
<dbReference type="Pfam" id="PF13568">
    <property type="entry name" value="OMP_b-brl_2"/>
    <property type="match status" value="1"/>
</dbReference>
<keyword evidence="4" id="KW-1185">Reference proteome</keyword>
<evidence type="ECO:0000256" key="1">
    <source>
        <dbReference type="SAM" id="SignalP"/>
    </source>
</evidence>
<dbReference type="AlphaFoldDB" id="A0A7K1GB73"/>
<organism evidence="3 4">
    <name type="scientific">Winogradskyella ouciana</name>
    <dbReference type="NCBI Taxonomy" id="2608631"/>
    <lineage>
        <taxon>Bacteria</taxon>
        <taxon>Pseudomonadati</taxon>
        <taxon>Bacteroidota</taxon>
        <taxon>Flavobacteriia</taxon>
        <taxon>Flavobacteriales</taxon>
        <taxon>Flavobacteriaceae</taxon>
        <taxon>Winogradskyella</taxon>
    </lineage>
</organism>
<dbReference type="Gene3D" id="2.40.160.20">
    <property type="match status" value="1"/>
</dbReference>
<keyword evidence="1" id="KW-0732">Signal</keyword>
<reference evidence="3 4" key="1">
    <citation type="submission" date="2019-11" db="EMBL/GenBank/DDBJ databases">
        <title>Winogradskyella ouciana sp. nov., isolated from the hadal seawater of the Mariana Trench.</title>
        <authorList>
            <person name="Liu R."/>
        </authorList>
    </citation>
    <scope>NUCLEOTIDE SEQUENCE [LARGE SCALE GENOMIC DNA]</scope>
    <source>
        <strain evidence="3 4">ZXX205</strain>
    </source>
</reference>
<name>A0A7K1GB73_9FLAO</name>